<name>A0A1B6KVW7_9HEMI</name>
<gene>
    <name evidence="2" type="ORF">g.49809</name>
</gene>
<feature type="non-terminal residue" evidence="2">
    <location>
        <position position="1"/>
    </location>
</feature>
<sequence length="127" mass="14334">VVPTVIDNHITSTPGQPYTSSPQSSLTESYCRHCGEGFDSLPSSRRSSTRAYKENRSSQTDIVDMEDFEEPITADKRYTWQRSASCKELVGVKTRLLEMKIERTDAPITRYDESQRSCYSIAGSKTP</sequence>
<accession>A0A1B6KVW7</accession>
<protein>
    <submittedName>
        <fullName evidence="2">Uncharacterized protein</fullName>
    </submittedName>
</protein>
<dbReference type="AlphaFoldDB" id="A0A1B6KVW7"/>
<feature type="compositionally biased region" description="Polar residues" evidence="1">
    <location>
        <begin position="9"/>
        <end position="26"/>
    </location>
</feature>
<feature type="non-terminal residue" evidence="2">
    <location>
        <position position="127"/>
    </location>
</feature>
<feature type="region of interest" description="Disordered" evidence="1">
    <location>
        <begin position="1"/>
        <end position="26"/>
    </location>
</feature>
<evidence type="ECO:0000256" key="1">
    <source>
        <dbReference type="SAM" id="MobiDB-lite"/>
    </source>
</evidence>
<proteinExistence type="predicted"/>
<reference evidence="2" key="1">
    <citation type="submission" date="2015-11" db="EMBL/GenBank/DDBJ databases">
        <title>De novo transcriptome assembly of four potential Pierce s Disease insect vectors from Arizona vineyards.</title>
        <authorList>
            <person name="Tassone E.E."/>
        </authorList>
    </citation>
    <scope>NUCLEOTIDE SEQUENCE</scope>
</reference>
<organism evidence="2">
    <name type="scientific">Graphocephala atropunctata</name>
    <dbReference type="NCBI Taxonomy" id="36148"/>
    <lineage>
        <taxon>Eukaryota</taxon>
        <taxon>Metazoa</taxon>
        <taxon>Ecdysozoa</taxon>
        <taxon>Arthropoda</taxon>
        <taxon>Hexapoda</taxon>
        <taxon>Insecta</taxon>
        <taxon>Pterygota</taxon>
        <taxon>Neoptera</taxon>
        <taxon>Paraneoptera</taxon>
        <taxon>Hemiptera</taxon>
        <taxon>Auchenorrhyncha</taxon>
        <taxon>Membracoidea</taxon>
        <taxon>Cicadellidae</taxon>
        <taxon>Cicadellinae</taxon>
        <taxon>Cicadellini</taxon>
        <taxon>Graphocephala</taxon>
    </lineage>
</organism>
<evidence type="ECO:0000313" key="2">
    <source>
        <dbReference type="EMBL" id="JAT15565.1"/>
    </source>
</evidence>
<dbReference type="EMBL" id="GEBQ01024412">
    <property type="protein sequence ID" value="JAT15565.1"/>
    <property type="molecule type" value="Transcribed_RNA"/>
</dbReference>